<evidence type="ECO:0000256" key="6">
    <source>
        <dbReference type="ARBA" id="ARBA00023180"/>
    </source>
</evidence>
<dbReference type="Pfam" id="PF02886">
    <property type="entry name" value="LBP_BPI_CETP_C"/>
    <property type="match status" value="1"/>
</dbReference>
<dbReference type="Ensembl" id="ENSCHIT00010043673.1">
    <property type="protein sequence ID" value="ENSCHIP00010031011.1"/>
    <property type="gene ID" value="ENSCHIG00010023055.1"/>
</dbReference>
<dbReference type="FunFam" id="3.15.10.10:FF:000001">
    <property type="entry name" value="phospholipid transfer protein-like"/>
    <property type="match status" value="1"/>
</dbReference>
<dbReference type="SMART" id="SM00329">
    <property type="entry name" value="BPI2"/>
    <property type="match status" value="1"/>
</dbReference>
<dbReference type="GO" id="GO:0035627">
    <property type="term" value="P:ceramide transport"/>
    <property type="evidence" value="ECO:0007669"/>
    <property type="project" value="TreeGrafter"/>
</dbReference>
<keyword evidence="6" id="KW-0325">Glycoprotein</keyword>
<feature type="domain" description="Lipid-binding serum glycoprotein N-terminal" evidence="8">
    <location>
        <begin position="203"/>
        <end position="421"/>
    </location>
</feature>
<evidence type="ECO:0000256" key="4">
    <source>
        <dbReference type="ARBA" id="ARBA00022729"/>
    </source>
</evidence>
<dbReference type="CDD" id="cd00026">
    <property type="entry name" value="BPI2"/>
    <property type="match status" value="1"/>
</dbReference>
<dbReference type="GO" id="GO:0120017">
    <property type="term" value="F:ceramide transfer activity"/>
    <property type="evidence" value="ECO:0007669"/>
    <property type="project" value="TreeGrafter"/>
</dbReference>
<dbReference type="CDD" id="cd00025">
    <property type="entry name" value="BPI1"/>
    <property type="match status" value="1"/>
</dbReference>
<dbReference type="InterPro" id="IPR032942">
    <property type="entry name" value="BPI/LBP/Plunc"/>
</dbReference>
<feature type="domain" description="Lipid-binding serum glycoprotein C-terminal" evidence="9">
    <location>
        <begin position="436"/>
        <end position="638"/>
    </location>
</feature>
<evidence type="ECO:0000256" key="3">
    <source>
        <dbReference type="ARBA" id="ARBA00022525"/>
    </source>
</evidence>
<dbReference type="AlphaFoldDB" id="A0A8C2RPH6"/>
<dbReference type="GO" id="GO:0034375">
    <property type="term" value="P:high-density lipoprotein particle remodeling"/>
    <property type="evidence" value="ECO:0007669"/>
    <property type="project" value="TreeGrafter"/>
</dbReference>
<dbReference type="GO" id="GO:1904121">
    <property type="term" value="F:phosphatidylethanolamine transfer activity"/>
    <property type="evidence" value="ECO:0007669"/>
    <property type="project" value="TreeGrafter"/>
</dbReference>
<dbReference type="InterPro" id="IPR001124">
    <property type="entry name" value="Lipid-bd_serum_glycop_C"/>
</dbReference>
<keyword evidence="4" id="KW-0732">Signal</keyword>
<feature type="region of interest" description="Disordered" evidence="7">
    <location>
        <begin position="109"/>
        <end position="138"/>
    </location>
</feature>
<dbReference type="PANTHER" id="PTHR10504:SF16">
    <property type="entry name" value="PHOSPHOLIPID TRANSFER PROTEIN"/>
    <property type="match status" value="1"/>
</dbReference>
<reference evidence="10" key="2">
    <citation type="submission" date="2025-08" db="UniProtKB">
        <authorList>
            <consortium name="Ensembl"/>
        </authorList>
    </citation>
    <scope>IDENTIFICATION</scope>
</reference>
<dbReference type="FunFam" id="3.15.20.10:FF:000001">
    <property type="entry name" value="Phospholipid transfer protein"/>
    <property type="match status" value="1"/>
</dbReference>
<protein>
    <recommendedName>
        <fullName evidence="11">Phospholipid transfer protein</fullName>
    </recommendedName>
</protein>
<dbReference type="GO" id="GO:0005615">
    <property type="term" value="C:extracellular space"/>
    <property type="evidence" value="ECO:0007669"/>
    <property type="project" value="TreeGrafter"/>
</dbReference>
<dbReference type="Pfam" id="PF01273">
    <property type="entry name" value="LBP_BPI_CETP"/>
    <property type="match status" value="1"/>
</dbReference>
<dbReference type="InterPro" id="IPR017943">
    <property type="entry name" value="Bactericidal_perm-incr_a/b_dom"/>
</dbReference>
<evidence type="ECO:0008006" key="11">
    <source>
        <dbReference type="Google" id="ProtNLM"/>
    </source>
</evidence>
<comment type="subcellular location">
    <subcellularLocation>
        <location evidence="1">Secreted</location>
    </subcellularLocation>
</comment>
<dbReference type="GO" id="GO:0008289">
    <property type="term" value="F:lipid binding"/>
    <property type="evidence" value="ECO:0007669"/>
    <property type="project" value="InterPro"/>
</dbReference>
<organism evidence="10">
    <name type="scientific">Capra hircus</name>
    <name type="common">Goat</name>
    <dbReference type="NCBI Taxonomy" id="9925"/>
    <lineage>
        <taxon>Eukaryota</taxon>
        <taxon>Metazoa</taxon>
        <taxon>Chordata</taxon>
        <taxon>Craniata</taxon>
        <taxon>Vertebrata</taxon>
        <taxon>Euteleostomi</taxon>
        <taxon>Mammalia</taxon>
        <taxon>Eutheria</taxon>
        <taxon>Laurasiatheria</taxon>
        <taxon>Artiodactyla</taxon>
        <taxon>Ruminantia</taxon>
        <taxon>Pecora</taxon>
        <taxon>Bovidae</taxon>
        <taxon>Caprinae</taxon>
        <taxon>Capra</taxon>
    </lineage>
</organism>
<dbReference type="SMART" id="SM00328">
    <property type="entry name" value="BPI1"/>
    <property type="match status" value="1"/>
</dbReference>
<dbReference type="Gene3D" id="3.15.20.10">
    <property type="entry name" value="Bactericidal permeability-increasing protein, domain 2"/>
    <property type="match status" value="1"/>
</dbReference>
<accession>A0A8C2RPH6</accession>
<reference evidence="10" key="1">
    <citation type="submission" date="2019-03" db="EMBL/GenBank/DDBJ databases">
        <title>Genome sequencing and reference-guided assembly of Black Bengal Goat (Capra hircus).</title>
        <authorList>
            <person name="Siddiki A.Z."/>
            <person name="Baten A."/>
            <person name="Billah M."/>
            <person name="Alam M.A.U."/>
            <person name="Shawrob K.S.M."/>
            <person name="Saha S."/>
            <person name="Chowdhury M."/>
            <person name="Rahman A.H."/>
            <person name="Stear M."/>
            <person name="Miah G."/>
            <person name="Das G.B."/>
            <person name="Hossain M.M."/>
            <person name="Kumkum M."/>
            <person name="Islam M.S."/>
            <person name="Mollah A.M."/>
            <person name="Ahsan A."/>
            <person name="Tusar F."/>
            <person name="Khan M.K.I."/>
        </authorList>
    </citation>
    <scope>NUCLEOTIDE SEQUENCE [LARGE SCALE GENOMIC DNA]</scope>
</reference>
<keyword evidence="3" id="KW-0964">Secreted</keyword>
<evidence type="ECO:0000256" key="5">
    <source>
        <dbReference type="ARBA" id="ARBA00023157"/>
    </source>
</evidence>
<dbReference type="PROSITE" id="PS00400">
    <property type="entry name" value="LBP_BPI_CETP"/>
    <property type="match status" value="1"/>
</dbReference>
<evidence type="ECO:0000256" key="7">
    <source>
        <dbReference type="SAM" id="MobiDB-lite"/>
    </source>
</evidence>
<comment type="similarity">
    <text evidence="2">Belongs to the BPI/LBP/Plunc superfamily. BPI/LBP family.</text>
</comment>
<keyword evidence="5" id="KW-1015">Disulfide bond</keyword>
<proteinExistence type="inferred from homology"/>
<sequence length="748" mass="81241">MMLRGRKGKYAPWALTLRLAGAQGVVPIITHILLDEDIEAQAPKGRDLPRITQKEMGTGKLNQGPSQAGTAGIGRADFCTSLPLAPLGSPTCLDKARLVTGLRTALSTLPVASDPPHPLPISEGGGESGREEGGSGRLGFIKAAGPALPARPRRLDPLRCPPPHVTAPTTSSTASPLAMALFGALILTLLAGAHAELPGCKIRITSKALELVKQEGLRFLEQELETVTIPDLRGSEGHFFYNISEVKVTELQLTFSELHFQPDQELVLQINNASWGLRFRRQLLYWFFYDGGYINASAEGVSIHTALQLSRDPAGRIKVSNVSCQASVSRMHAAFGGTFKKVYEFLSTFITSGMRFLLNQQICPVLYHAGTVLLNSLLDTVPVRSAVDELVGIDYSLLKDPVASTSNLDMGFRGAFYPLTEANWSLPNRAVEPQLQEEERMVYVAFSEFFFDSAMESYFRAGALKLSLVGDKVPHDLDMVLRASYFGSIVLMSPAVIDSPLKLELRVTEPPRCTIKPSGTTVSVTASVTIALVPPNQPEVQLSSMIMDARLSAKMALRGKALRTQLDLRRFRIYSNQSALESLALIPLQTPLKTLLQIAVMPMLNERTWRGVQIPLPEGIDFVREVVTNHAGFLTIGADLHFAKGLREERLGRAGSGSGGWSCGSQYGCLFRKRENMSTNQGRRWTSICPARKDLVACSCPLASARSHRPGLRGREHLQVCSLCLPQPVCPPPHLLDPGAGAPASPSG</sequence>
<evidence type="ECO:0000256" key="2">
    <source>
        <dbReference type="ARBA" id="ARBA00007292"/>
    </source>
</evidence>
<dbReference type="Gene3D" id="3.15.10.10">
    <property type="entry name" value="Bactericidal permeability-increasing protein, domain 1"/>
    <property type="match status" value="1"/>
</dbReference>
<evidence type="ECO:0000313" key="10">
    <source>
        <dbReference type="Ensembl" id="ENSCHIP00010031011.1"/>
    </source>
</evidence>
<evidence type="ECO:0000259" key="9">
    <source>
        <dbReference type="SMART" id="SM00329"/>
    </source>
</evidence>
<dbReference type="InterPro" id="IPR017954">
    <property type="entry name" value="Lipid-bd_serum_glycop_CS"/>
</dbReference>
<dbReference type="PANTHER" id="PTHR10504">
    <property type="entry name" value="BACTERICIDAL PERMEABILITY-INCREASING BPI PROTEIN-RELATED"/>
    <property type="match status" value="1"/>
</dbReference>
<evidence type="ECO:0000256" key="1">
    <source>
        <dbReference type="ARBA" id="ARBA00004613"/>
    </source>
</evidence>
<name>A0A8C2RPH6_CAPHI</name>
<dbReference type="InterPro" id="IPR017942">
    <property type="entry name" value="Lipid-bd_serum_glycop_N"/>
</dbReference>
<evidence type="ECO:0000259" key="8">
    <source>
        <dbReference type="SMART" id="SM00328"/>
    </source>
</evidence>
<dbReference type="SUPFAM" id="SSF55394">
    <property type="entry name" value="Bactericidal permeability-increasing protein, BPI"/>
    <property type="match status" value="2"/>
</dbReference>
<dbReference type="GO" id="GO:1990050">
    <property type="term" value="F:phosphatidic acid transfer activity"/>
    <property type="evidence" value="ECO:0007669"/>
    <property type="project" value="TreeGrafter"/>
</dbReference>